<dbReference type="InterPro" id="IPR050679">
    <property type="entry name" value="Bact_HTH_transcr_reg"/>
</dbReference>
<dbReference type="SUPFAM" id="SSF64288">
    <property type="entry name" value="Chorismate lyase-like"/>
    <property type="match status" value="1"/>
</dbReference>
<dbReference type="PANTHER" id="PTHR44846">
    <property type="entry name" value="MANNOSYL-D-GLYCERATE TRANSPORT/METABOLISM SYSTEM REPRESSOR MNGR-RELATED"/>
    <property type="match status" value="1"/>
</dbReference>
<dbReference type="RefSeq" id="WP_039401012.1">
    <property type="nucleotide sequence ID" value="NZ_JTDK01000014.1"/>
</dbReference>
<reference evidence="5 6" key="1">
    <citation type="submission" date="2014-11" db="EMBL/GenBank/DDBJ databases">
        <title>Genome sequence of Microbacterium mangrovi MUSC 115(T).</title>
        <authorList>
            <person name="Lee L.-H."/>
        </authorList>
    </citation>
    <scope>NUCLEOTIDE SEQUENCE [LARGE SCALE GENOMIC DNA]</scope>
    <source>
        <strain evidence="5 6">MUSC 115</strain>
    </source>
</reference>
<dbReference type="GO" id="GO:0003700">
    <property type="term" value="F:DNA-binding transcription factor activity"/>
    <property type="evidence" value="ECO:0007669"/>
    <property type="project" value="InterPro"/>
</dbReference>
<dbReference type="SMART" id="SM00345">
    <property type="entry name" value="HTH_GNTR"/>
    <property type="match status" value="1"/>
</dbReference>
<evidence type="ECO:0000256" key="3">
    <source>
        <dbReference type="ARBA" id="ARBA00023163"/>
    </source>
</evidence>
<evidence type="ECO:0000256" key="2">
    <source>
        <dbReference type="ARBA" id="ARBA00023125"/>
    </source>
</evidence>
<name>A0A0B2A4T5_9MICO</name>
<dbReference type="InterPro" id="IPR036388">
    <property type="entry name" value="WH-like_DNA-bd_sf"/>
</dbReference>
<evidence type="ECO:0000259" key="4">
    <source>
        <dbReference type="PROSITE" id="PS50949"/>
    </source>
</evidence>
<dbReference type="GO" id="GO:0045892">
    <property type="term" value="P:negative regulation of DNA-templated transcription"/>
    <property type="evidence" value="ECO:0007669"/>
    <property type="project" value="TreeGrafter"/>
</dbReference>
<dbReference type="OrthoDB" id="4135664at2"/>
<dbReference type="Gene3D" id="3.40.1410.10">
    <property type="entry name" value="Chorismate lyase-like"/>
    <property type="match status" value="1"/>
</dbReference>
<dbReference type="Pfam" id="PF07702">
    <property type="entry name" value="UTRA"/>
    <property type="match status" value="1"/>
</dbReference>
<dbReference type="InterPro" id="IPR036390">
    <property type="entry name" value="WH_DNA-bd_sf"/>
</dbReference>
<dbReference type="InterPro" id="IPR011663">
    <property type="entry name" value="UTRA"/>
</dbReference>
<dbReference type="AlphaFoldDB" id="A0A0B2A4T5"/>
<sequence>MSVIDQFFAHQLTTAVGQPLRVAVYSRLASGIRANVFPLGHVLPRETELATALGVSRTVVREALMLLEEDGLIVTRRGVGRFVVDTLPHIGLEELQPLERALAESGRHIEVRQLEFDTQPTTDFISNKLALDATANTWFREALILIDGSPVAIAQEHLPAGKYLSDIHPGIAASLASLAAESKTLLGAIFDRFGSVLSGGVCALAASVAGETRAALLGLKPTMPVLVLTQTAEYDGTPLYLAKFIVSPEVGSLSIVQSTPN</sequence>
<keyword evidence="6" id="KW-1185">Reference proteome</keyword>
<feature type="domain" description="HTH gntR-type" evidence="4">
    <location>
        <begin position="18"/>
        <end position="86"/>
    </location>
</feature>
<protein>
    <recommendedName>
        <fullName evidence="4">HTH gntR-type domain-containing protein</fullName>
    </recommendedName>
</protein>
<dbReference type="GO" id="GO:0003677">
    <property type="term" value="F:DNA binding"/>
    <property type="evidence" value="ECO:0007669"/>
    <property type="project" value="UniProtKB-KW"/>
</dbReference>
<dbReference type="InterPro" id="IPR028978">
    <property type="entry name" value="Chorismate_lyase_/UTRA_dom_sf"/>
</dbReference>
<dbReference type="Gene3D" id="1.10.10.10">
    <property type="entry name" value="Winged helix-like DNA-binding domain superfamily/Winged helix DNA-binding domain"/>
    <property type="match status" value="1"/>
</dbReference>
<keyword evidence="1" id="KW-0805">Transcription regulation</keyword>
<dbReference type="Pfam" id="PF00392">
    <property type="entry name" value="GntR"/>
    <property type="match status" value="1"/>
</dbReference>
<dbReference type="EMBL" id="JTDK01000014">
    <property type="protein sequence ID" value="KHK96588.1"/>
    <property type="molecule type" value="Genomic_DNA"/>
</dbReference>
<keyword evidence="2" id="KW-0238">DNA-binding</keyword>
<dbReference type="STRING" id="1348253.LK09_14735"/>
<dbReference type="PRINTS" id="PR00035">
    <property type="entry name" value="HTHGNTR"/>
</dbReference>
<dbReference type="SMART" id="SM00866">
    <property type="entry name" value="UTRA"/>
    <property type="match status" value="1"/>
</dbReference>
<evidence type="ECO:0000256" key="1">
    <source>
        <dbReference type="ARBA" id="ARBA00023015"/>
    </source>
</evidence>
<dbReference type="PANTHER" id="PTHR44846:SF1">
    <property type="entry name" value="MANNOSYL-D-GLYCERATE TRANSPORT_METABOLISM SYSTEM REPRESSOR MNGR-RELATED"/>
    <property type="match status" value="1"/>
</dbReference>
<proteinExistence type="predicted"/>
<dbReference type="InterPro" id="IPR000524">
    <property type="entry name" value="Tscrpt_reg_HTH_GntR"/>
</dbReference>
<comment type="caution">
    <text evidence="5">The sequence shown here is derived from an EMBL/GenBank/DDBJ whole genome shotgun (WGS) entry which is preliminary data.</text>
</comment>
<organism evidence="5 6">
    <name type="scientific">Microbacterium mangrovi</name>
    <dbReference type="NCBI Taxonomy" id="1348253"/>
    <lineage>
        <taxon>Bacteria</taxon>
        <taxon>Bacillati</taxon>
        <taxon>Actinomycetota</taxon>
        <taxon>Actinomycetes</taxon>
        <taxon>Micrococcales</taxon>
        <taxon>Microbacteriaceae</taxon>
        <taxon>Microbacterium</taxon>
    </lineage>
</organism>
<dbReference type="SUPFAM" id="SSF46785">
    <property type="entry name" value="Winged helix' DNA-binding domain"/>
    <property type="match status" value="1"/>
</dbReference>
<gene>
    <name evidence="5" type="ORF">LK09_14735</name>
</gene>
<dbReference type="Proteomes" id="UP000031030">
    <property type="component" value="Unassembled WGS sequence"/>
</dbReference>
<accession>A0A0B2A4T5</accession>
<dbReference type="CDD" id="cd07377">
    <property type="entry name" value="WHTH_GntR"/>
    <property type="match status" value="1"/>
</dbReference>
<evidence type="ECO:0000313" key="5">
    <source>
        <dbReference type="EMBL" id="KHK96588.1"/>
    </source>
</evidence>
<keyword evidence="3" id="KW-0804">Transcription</keyword>
<dbReference type="PROSITE" id="PS50949">
    <property type="entry name" value="HTH_GNTR"/>
    <property type="match status" value="1"/>
</dbReference>
<evidence type="ECO:0000313" key="6">
    <source>
        <dbReference type="Proteomes" id="UP000031030"/>
    </source>
</evidence>